<proteinExistence type="predicted"/>
<dbReference type="Proteomes" id="UP000662939">
    <property type="component" value="Chromosome"/>
</dbReference>
<dbReference type="InterPro" id="IPR021484">
    <property type="entry name" value="DUF3137"/>
</dbReference>
<gene>
    <name evidence="2" type="ORF">JQS30_02215</name>
</gene>
<keyword evidence="1" id="KW-1133">Transmembrane helix</keyword>
<organism evidence="2 3">
    <name type="scientific">Natronoglycomyces albus</name>
    <dbReference type="NCBI Taxonomy" id="2811108"/>
    <lineage>
        <taxon>Bacteria</taxon>
        <taxon>Bacillati</taxon>
        <taxon>Actinomycetota</taxon>
        <taxon>Actinomycetes</taxon>
        <taxon>Glycomycetales</taxon>
        <taxon>Glycomycetaceae</taxon>
        <taxon>Natronoglycomyces</taxon>
    </lineage>
</organism>
<reference evidence="2" key="1">
    <citation type="submission" date="2021-02" db="EMBL/GenBank/DDBJ databases">
        <title>Natronoglycomyces albus gen. nov., sp. nov, a haloalkaliphilic actinobacterium from a soda solonchak soil.</title>
        <authorList>
            <person name="Sorokin D.Y."/>
            <person name="Khijniak T.V."/>
            <person name="Zakharycheva A.P."/>
            <person name="Boueva O.V."/>
            <person name="Ariskina E.V."/>
            <person name="Hahnke R.L."/>
            <person name="Bunk B."/>
            <person name="Sproer C."/>
            <person name="Schumann P."/>
            <person name="Evtushenko L.I."/>
            <person name="Kublanov I.V."/>
        </authorList>
    </citation>
    <scope>NUCLEOTIDE SEQUENCE</scope>
    <source>
        <strain evidence="2">DSM 106290</strain>
    </source>
</reference>
<dbReference type="Pfam" id="PF11335">
    <property type="entry name" value="DUF3137"/>
    <property type="match status" value="1"/>
</dbReference>
<evidence type="ECO:0000256" key="1">
    <source>
        <dbReference type="SAM" id="Phobius"/>
    </source>
</evidence>
<evidence type="ECO:0000313" key="2">
    <source>
        <dbReference type="EMBL" id="QSB05767.1"/>
    </source>
</evidence>
<name>A0A895XL21_9ACTN</name>
<dbReference type="KEGG" id="nav:JQS30_02215"/>
<sequence>MGTDSPLAHIALGEQLANVSFGWVLYITVAAAVLGFVFYRRGAAARERNGRYRTYAEKYRLTYWPRDFGMLGFSKVSPFGVGGNRLARFVFEGPYHDTELVTFEYSYQPRALSMRKRQGPNNSQKERFQVVALRLPHTCPFLQLSPNDGLEDNTTVVEDLSNALENVLPADVNRDLRDWLDRKVGSILKPGKGKNELAFDNPVFDYQFNVTSPDARFAEHVLTEELMQWLLEQDKALRQVIRIEGNWLMTFVNSDFRLKPIRPNARFLHELIAHMPEQMRTSPQRA</sequence>
<accession>A0A895XL21</accession>
<dbReference type="EMBL" id="CP070496">
    <property type="protein sequence ID" value="QSB05767.1"/>
    <property type="molecule type" value="Genomic_DNA"/>
</dbReference>
<keyword evidence="1" id="KW-0472">Membrane</keyword>
<feature type="transmembrane region" description="Helical" evidence="1">
    <location>
        <begin position="20"/>
        <end position="39"/>
    </location>
</feature>
<dbReference type="RefSeq" id="WP_213171779.1">
    <property type="nucleotide sequence ID" value="NZ_CP070496.1"/>
</dbReference>
<dbReference type="AlphaFoldDB" id="A0A895XL21"/>
<keyword evidence="3" id="KW-1185">Reference proteome</keyword>
<keyword evidence="1" id="KW-0812">Transmembrane</keyword>
<protein>
    <submittedName>
        <fullName evidence="2">DUF3137 domain-containing protein</fullName>
    </submittedName>
</protein>
<evidence type="ECO:0000313" key="3">
    <source>
        <dbReference type="Proteomes" id="UP000662939"/>
    </source>
</evidence>